<gene>
    <name evidence="2" type="ORF">HINF_LOCUS42971</name>
    <name evidence="3" type="ORF">HINF_LOCUS5156</name>
</gene>
<comment type="caution">
    <text evidence="2">The sequence shown here is derived from an EMBL/GenBank/DDBJ whole genome shotgun (WGS) entry which is preliminary data.</text>
</comment>
<feature type="coiled-coil region" evidence="1">
    <location>
        <begin position="377"/>
        <end position="409"/>
    </location>
</feature>
<keyword evidence="4" id="KW-1185">Reference proteome</keyword>
<proteinExistence type="predicted"/>
<dbReference type="Proteomes" id="UP001642409">
    <property type="component" value="Unassembled WGS sequence"/>
</dbReference>
<evidence type="ECO:0000313" key="4">
    <source>
        <dbReference type="Proteomes" id="UP001642409"/>
    </source>
</evidence>
<keyword evidence="1" id="KW-0175">Coiled coil</keyword>
<sequence>MFRYTENYEGIIINNGETIYIDKYIQQYNAKDKQIFIDGLNRDTGTKVSFSIQNIFNAKSLILFMCTVDLSQLHGNFKEIQIQQCLIKGSFKENTLSVDIISFSVFDIVNLKFCQLALCEFKKINLEFFTINQDIDLSGANQFYGRLGELNFNFCTVNLANLEGYWDCVNFTNSTFTNNIQSNKFGANKLMIYRGLPINYIQQFQNSIVNVLDLSYRSIGQNQIFTFINPSLYSFANIRILCLTNFQIDLNLIAGTFQSLEFHCCSMLGITDHNLVVDSLTLNCCNISSSQLSQFSCTYLKLEGQNDDPPITDLSQQIQKLFIHGISLNINNSKQYLKLCEIELLDCWVENLLFINVPNIKSLKLDQCKASKSTHALQNIIKRKNKNKAKLLELKKELLTSKIKNQERKRNCEVLWQEFEELSQLDIREITIGRE</sequence>
<name>A0AA86QEF5_9EUKA</name>
<protein>
    <submittedName>
        <fullName evidence="3">Hypothetical_protein</fullName>
    </submittedName>
</protein>
<dbReference type="EMBL" id="CATOUU010000865">
    <property type="protein sequence ID" value="CAI9955326.1"/>
    <property type="molecule type" value="Genomic_DNA"/>
</dbReference>
<evidence type="ECO:0000313" key="2">
    <source>
        <dbReference type="EMBL" id="CAI9955326.1"/>
    </source>
</evidence>
<evidence type="ECO:0000313" key="3">
    <source>
        <dbReference type="EMBL" id="CAL5979009.1"/>
    </source>
</evidence>
<evidence type="ECO:0000256" key="1">
    <source>
        <dbReference type="SAM" id="Coils"/>
    </source>
</evidence>
<reference evidence="3 4" key="2">
    <citation type="submission" date="2024-07" db="EMBL/GenBank/DDBJ databases">
        <authorList>
            <person name="Akdeniz Z."/>
        </authorList>
    </citation>
    <scope>NUCLEOTIDE SEQUENCE [LARGE SCALE GENOMIC DNA]</scope>
</reference>
<organism evidence="2">
    <name type="scientific">Hexamita inflata</name>
    <dbReference type="NCBI Taxonomy" id="28002"/>
    <lineage>
        <taxon>Eukaryota</taxon>
        <taxon>Metamonada</taxon>
        <taxon>Diplomonadida</taxon>
        <taxon>Hexamitidae</taxon>
        <taxon>Hexamitinae</taxon>
        <taxon>Hexamita</taxon>
    </lineage>
</organism>
<dbReference type="EMBL" id="CAXDID020000010">
    <property type="protein sequence ID" value="CAL5979009.1"/>
    <property type="molecule type" value="Genomic_DNA"/>
</dbReference>
<reference evidence="2" key="1">
    <citation type="submission" date="2023-06" db="EMBL/GenBank/DDBJ databases">
        <authorList>
            <person name="Kurt Z."/>
        </authorList>
    </citation>
    <scope>NUCLEOTIDE SEQUENCE</scope>
</reference>
<dbReference type="AlphaFoldDB" id="A0AA86QEF5"/>
<accession>A0AA86QEF5</accession>